<feature type="region of interest" description="Disordered" evidence="7">
    <location>
        <begin position="414"/>
        <end position="435"/>
    </location>
</feature>
<feature type="binding site" evidence="6">
    <location>
        <position position="90"/>
    </location>
    <ligand>
        <name>S-adenosyl-L-methionine</name>
        <dbReference type="ChEBI" id="CHEBI:59789"/>
    </ligand>
</feature>
<keyword evidence="4 6" id="KW-0949">S-adenosyl-L-methionine</keyword>
<evidence type="ECO:0000256" key="4">
    <source>
        <dbReference type="ARBA" id="ARBA00022691"/>
    </source>
</evidence>
<dbReference type="InterPro" id="IPR010286">
    <property type="entry name" value="METTL16/RlmF"/>
</dbReference>
<organism evidence="8 9">
    <name type="scientific">Penaeus vannamei</name>
    <name type="common">Whiteleg shrimp</name>
    <name type="synonym">Litopenaeus vannamei</name>
    <dbReference type="NCBI Taxonomy" id="6689"/>
    <lineage>
        <taxon>Eukaryota</taxon>
        <taxon>Metazoa</taxon>
        <taxon>Ecdysozoa</taxon>
        <taxon>Arthropoda</taxon>
        <taxon>Crustacea</taxon>
        <taxon>Multicrustacea</taxon>
        <taxon>Malacostraca</taxon>
        <taxon>Eumalacostraca</taxon>
        <taxon>Eucarida</taxon>
        <taxon>Decapoda</taxon>
        <taxon>Dendrobranchiata</taxon>
        <taxon>Penaeoidea</taxon>
        <taxon>Penaeidae</taxon>
        <taxon>Penaeus</taxon>
    </lineage>
</organism>
<evidence type="ECO:0000256" key="2">
    <source>
        <dbReference type="ARBA" id="ARBA00022603"/>
    </source>
</evidence>
<gene>
    <name evidence="8" type="ORF">C7M84_009626</name>
</gene>
<dbReference type="InterPro" id="IPR029063">
    <property type="entry name" value="SAM-dependent_MTases_sf"/>
</dbReference>
<protein>
    <recommendedName>
        <fullName evidence="5">U6 small nuclear RNA (adenine-(43)-N(6))-methyltransferase</fullName>
        <ecNumber evidence="5">2.1.1.-</ecNumber>
    </recommendedName>
</protein>
<comment type="similarity">
    <text evidence="1 5">Belongs to the methyltransferase superfamily. METTL16/RlmF family.</text>
</comment>
<dbReference type="AlphaFoldDB" id="A0A423T672"/>
<dbReference type="PANTHER" id="PTHR13393">
    <property type="entry name" value="SAM-DEPENDENT METHYLTRANSFERASE"/>
    <property type="match status" value="1"/>
</dbReference>
<comment type="caution">
    <text evidence="8">The sequence shown here is derived from an EMBL/GenBank/DDBJ whole genome shotgun (WGS) entry which is preliminary data.</text>
</comment>
<dbReference type="GO" id="GO:0070475">
    <property type="term" value="P:rRNA base methylation"/>
    <property type="evidence" value="ECO:0007669"/>
    <property type="project" value="TreeGrafter"/>
</dbReference>
<evidence type="ECO:0000256" key="5">
    <source>
        <dbReference type="PIRNR" id="PIRNR037350"/>
    </source>
</evidence>
<evidence type="ECO:0000313" key="9">
    <source>
        <dbReference type="Proteomes" id="UP000283509"/>
    </source>
</evidence>
<evidence type="ECO:0000313" key="8">
    <source>
        <dbReference type="EMBL" id="ROT72006.1"/>
    </source>
</evidence>
<dbReference type="GO" id="GO:0008168">
    <property type="term" value="F:methyltransferase activity"/>
    <property type="evidence" value="ECO:0007669"/>
    <property type="project" value="UniProtKB-UniRule"/>
</dbReference>
<dbReference type="STRING" id="6689.A0A423T672"/>
<keyword evidence="9" id="KW-1185">Reference proteome</keyword>
<dbReference type="OrthoDB" id="514248at2759"/>
<dbReference type="Pfam" id="PF05971">
    <property type="entry name" value="Methyltransf_10"/>
    <property type="match status" value="2"/>
</dbReference>
<dbReference type="PIRSF" id="PIRSF037350">
    <property type="entry name" value="Mtase_ZK1128_prd"/>
    <property type="match status" value="1"/>
</dbReference>
<feature type="binding site" evidence="6">
    <location>
        <position position="119"/>
    </location>
    <ligand>
        <name>S-adenosyl-L-methionine</name>
        <dbReference type="ChEBI" id="CHEBI:59789"/>
    </ligand>
</feature>
<keyword evidence="2 5" id="KW-0489">Methyltransferase</keyword>
<dbReference type="EC" id="2.1.1.-" evidence="5"/>
<keyword evidence="3 5" id="KW-0808">Transferase</keyword>
<dbReference type="EMBL" id="QCYY01002217">
    <property type="protein sequence ID" value="ROT72006.1"/>
    <property type="molecule type" value="Genomic_DNA"/>
</dbReference>
<feature type="compositionally biased region" description="Basic and acidic residues" evidence="7">
    <location>
        <begin position="415"/>
        <end position="429"/>
    </location>
</feature>
<evidence type="ECO:0000256" key="6">
    <source>
        <dbReference type="PIRSR" id="PIRSR037350-1"/>
    </source>
</evidence>
<reference evidence="8 9" key="2">
    <citation type="submission" date="2019-01" db="EMBL/GenBank/DDBJ databases">
        <title>The decoding of complex shrimp genome reveals the adaptation for benthos swimmer, frequently molting mechanism and breeding impact on genome.</title>
        <authorList>
            <person name="Sun Y."/>
            <person name="Gao Y."/>
            <person name="Yu Y."/>
        </authorList>
    </citation>
    <scope>NUCLEOTIDE SEQUENCE [LARGE SCALE GENOMIC DNA]</scope>
    <source>
        <tissue evidence="8">Muscle</tissue>
    </source>
</reference>
<dbReference type="PANTHER" id="PTHR13393:SF0">
    <property type="entry name" value="RNA N6-ADENOSINE-METHYLTRANSFERASE METTL16"/>
    <property type="match status" value="1"/>
</dbReference>
<feature type="binding site" evidence="6">
    <location>
        <position position="142"/>
    </location>
    <ligand>
        <name>S-adenosyl-L-methionine</name>
        <dbReference type="ChEBI" id="CHEBI:59789"/>
    </ligand>
</feature>
<dbReference type="Gene3D" id="3.40.50.150">
    <property type="entry name" value="Vaccinia Virus protein VP39"/>
    <property type="match status" value="1"/>
</dbReference>
<feature type="binding site" evidence="6">
    <location>
        <position position="228"/>
    </location>
    <ligand>
        <name>S-adenosyl-L-methionine</name>
        <dbReference type="ChEBI" id="CHEBI:59789"/>
    </ligand>
</feature>
<accession>A0A423T672</accession>
<reference evidence="8 9" key="1">
    <citation type="submission" date="2018-04" db="EMBL/GenBank/DDBJ databases">
        <authorList>
            <person name="Zhang X."/>
            <person name="Yuan J."/>
            <person name="Li F."/>
            <person name="Xiang J."/>
        </authorList>
    </citation>
    <scope>NUCLEOTIDE SEQUENCE [LARGE SCALE GENOMIC DNA]</scope>
    <source>
        <tissue evidence="8">Muscle</tissue>
    </source>
</reference>
<dbReference type="SUPFAM" id="SSF53335">
    <property type="entry name" value="S-adenosyl-L-methionine-dependent methyltransferases"/>
    <property type="match status" value="1"/>
</dbReference>
<dbReference type="GO" id="GO:0005634">
    <property type="term" value="C:nucleus"/>
    <property type="evidence" value="ECO:0007669"/>
    <property type="project" value="TreeGrafter"/>
</dbReference>
<dbReference type="Proteomes" id="UP000283509">
    <property type="component" value="Unassembled WGS sequence"/>
</dbReference>
<name>A0A423T672_PENVA</name>
<sequence length="457" mass="52072">MATKGKGGPPKLNQFMHPRNPYRTPPSFKKLAMQYPEFRAHCTYDLSGKVRLDFKNCDALRALTTCLLDQDFGLKVDIPDGRLVPTLPLRLNYLLWIEDLMTLSARTDQKCTRIGVDIGTGSACVYPLLAAKQFGWSMLCTEADEISYESAVNNVKKNSMQDEIFIKKNVLDDETSLAEITALRAKEESMDKPQDSQDPPGKAEVELETNDKKDLESSNYIFDFTMCNPPFFGSEEEIHTMNKSKKGRGEPVSVPTGAVQEIVTSGGEISFITQMIEESSQLKDKVRMFTTLIGTKADIKKIKQVLATVSPAHSSVTEFCQGRTMRWGLAWTFDPKLQLNQVMSKKQMANTKPMVMIMPRSLLTAYSVPAAWRMVAKWLHYLKVKVRVFKNTKYFVGAHVKAYKPTWLHQRRKKRELDRRNKEKTHKTEESDDVEISGLKQCRQRVKIKDEVIKNPL</sequence>
<feature type="region of interest" description="Disordered" evidence="7">
    <location>
        <begin position="184"/>
        <end position="210"/>
    </location>
</feature>
<evidence type="ECO:0000256" key="3">
    <source>
        <dbReference type="ARBA" id="ARBA00022679"/>
    </source>
</evidence>
<proteinExistence type="inferred from homology"/>
<evidence type="ECO:0000256" key="7">
    <source>
        <dbReference type="SAM" id="MobiDB-lite"/>
    </source>
</evidence>
<evidence type="ECO:0000256" key="1">
    <source>
        <dbReference type="ARBA" id="ARBA00005878"/>
    </source>
</evidence>
<dbReference type="InterPro" id="IPR017182">
    <property type="entry name" value="METTL16/PsiM"/>
</dbReference>